<keyword evidence="5" id="KW-1185">Reference proteome</keyword>
<dbReference type="RefSeq" id="WP_376920545.1">
    <property type="nucleotide sequence ID" value="NZ_JBHRSW010000021.1"/>
</dbReference>
<reference evidence="5" key="1">
    <citation type="journal article" date="2019" name="Int. J. Syst. Evol. Microbiol.">
        <title>The Global Catalogue of Microorganisms (GCM) 10K type strain sequencing project: providing services to taxonomists for standard genome sequencing and annotation.</title>
        <authorList>
            <consortium name="The Broad Institute Genomics Platform"/>
            <consortium name="The Broad Institute Genome Sequencing Center for Infectious Disease"/>
            <person name="Wu L."/>
            <person name="Ma J."/>
        </authorList>
    </citation>
    <scope>NUCLEOTIDE SEQUENCE [LARGE SCALE GENOMIC DNA]</scope>
    <source>
        <strain evidence="5">KCTC 52473</strain>
    </source>
</reference>
<evidence type="ECO:0000256" key="2">
    <source>
        <dbReference type="ARBA" id="ARBA00022525"/>
    </source>
</evidence>
<dbReference type="PANTHER" id="PTHR10009:SF18">
    <property type="entry name" value="PROTEIN YELLOW-LIKE PROTEIN"/>
    <property type="match status" value="1"/>
</dbReference>
<evidence type="ECO:0000313" key="4">
    <source>
        <dbReference type="EMBL" id="MFC3122417.1"/>
    </source>
</evidence>
<comment type="caution">
    <text evidence="4">The sequence shown here is derived from an EMBL/GenBank/DDBJ whole genome shotgun (WGS) entry which is preliminary data.</text>
</comment>
<dbReference type="Gene3D" id="2.120.10.30">
    <property type="entry name" value="TolB, C-terminal domain"/>
    <property type="match status" value="1"/>
</dbReference>
<dbReference type="InterPro" id="IPR011042">
    <property type="entry name" value="6-blade_b-propeller_TolB-like"/>
</dbReference>
<dbReference type="SUPFAM" id="SSF101898">
    <property type="entry name" value="NHL repeat"/>
    <property type="match status" value="1"/>
</dbReference>
<dbReference type="InterPro" id="IPR017996">
    <property type="entry name" value="MRJP/yellow-related"/>
</dbReference>
<dbReference type="Proteomes" id="UP001595478">
    <property type="component" value="Unassembled WGS sequence"/>
</dbReference>
<sequence>MAYTNKYICMAIKTIALLLCFNATANQTSMEVVATFNQDTPPGNIAISPEGRIFLSVHEFYFKPLRVVELLKDGTTRPYPNSDWAYAAQEREHGGLYGVLGLNVDKFGILWMLDVSGDEHAGRLIGWDTTKEKLHKVIYLAKPVIKSTSFLNDLAIDSKNNAIFIADTGTGSIIVVDLNTGHARRVLESAAQTKAEPLDMVIDGKLVKLGGQTARLGINPITIDHKSEFVYFGAMTGRSIYRISTKDLLDNQLSEKELVKRIQRYGDKPISDGITIDNAGNVYVTSITDDSIGMTQADGNYKTLFKRDDLSWPDGLAIGPNDYVYATINELHRSPVLNDGKAATLGEFKVIRFKALAKAEIGR</sequence>
<evidence type="ECO:0000256" key="3">
    <source>
        <dbReference type="SAM" id="SignalP"/>
    </source>
</evidence>
<keyword evidence="2" id="KW-0964">Secreted</keyword>
<gene>
    <name evidence="4" type="ORF">ACFOHL_12370</name>
</gene>
<organism evidence="4 5">
    <name type="scientific">Agaribacter flavus</name>
    <dbReference type="NCBI Taxonomy" id="1902781"/>
    <lineage>
        <taxon>Bacteria</taxon>
        <taxon>Pseudomonadati</taxon>
        <taxon>Pseudomonadota</taxon>
        <taxon>Gammaproteobacteria</taxon>
        <taxon>Alteromonadales</taxon>
        <taxon>Alteromonadaceae</taxon>
        <taxon>Agaribacter</taxon>
    </lineage>
</organism>
<accession>A0ABV7FQ09</accession>
<dbReference type="EMBL" id="JBHRSW010000021">
    <property type="protein sequence ID" value="MFC3122417.1"/>
    <property type="molecule type" value="Genomic_DNA"/>
</dbReference>
<proteinExistence type="predicted"/>
<name>A0ABV7FQ09_9ALTE</name>
<evidence type="ECO:0000256" key="1">
    <source>
        <dbReference type="ARBA" id="ARBA00004613"/>
    </source>
</evidence>
<dbReference type="PANTHER" id="PTHR10009">
    <property type="entry name" value="PROTEIN YELLOW-RELATED"/>
    <property type="match status" value="1"/>
</dbReference>
<dbReference type="Pfam" id="PF03022">
    <property type="entry name" value="MRJP"/>
    <property type="match status" value="1"/>
</dbReference>
<protein>
    <submittedName>
        <fullName evidence="4">L-dopachrome tautomerase-related protein</fullName>
    </submittedName>
</protein>
<keyword evidence="3" id="KW-0732">Signal</keyword>
<feature type="chain" id="PRO_5045573094" evidence="3">
    <location>
        <begin position="26"/>
        <end position="363"/>
    </location>
</feature>
<comment type="subcellular location">
    <subcellularLocation>
        <location evidence="1">Secreted</location>
    </subcellularLocation>
</comment>
<feature type="signal peptide" evidence="3">
    <location>
        <begin position="1"/>
        <end position="25"/>
    </location>
</feature>
<evidence type="ECO:0000313" key="5">
    <source>
        <dbReference type="Proteomes" id="UP001595478"/>
    </source>
</evidence>